<comment type="similarity">
    <text evidence="2">Belongs to the nucleotide-sugar transporter family. SLC35B subfamily.</text>
</comment>
<dbReference type="SUPFAM" id="SSF103481">
    <property type="entry name" value="Multidrug resistance efflux transporter EmrE"/>
    <property type="match status" value="1"/>
</dbReference>
<evidence type="ECO:0000256" key="4">
    <source>
        <dbReference type="ARBA" id="ARBA00022597"/>
    </source>
</evidence>
<evidence type="ECO:0000256" key="2">
    <source>
        <dbReference type="ARBA" id="ARBA00010694"/>
    </source>
</evidence>
<gene>
    <name evidence="11" type="ORF">NEOLI_004647</name>
</gene>
<dbReference type="InterPro" id="IPR013657">
    <property type="entry name" value="SCL35B1-4/HUT1"/>
</dbReference>
<comment type="subcellular location">
    <subcellularLocation>
        <location evidence="1">Endoplasmic reticulum membrane</location>
        <topology evidence="1">Multi-pass membrane protein</topology>
    </subcellularLocation>
</comment>
<keyword evidence="4" id="KW-0762">Sugar transport</keyword>
<dbReference type="GO" id="GO:0005460">
    <property type="term" value="F:UDP-glucose transmembrane transporter activity"/>
    <property type="evidence" value="ECO:0007669"/>
    <property type="project" value="TreeGrafter"/>
</dbReference>
<keyword evidence="7 10" id="KW-1133">Transmembrane helix</keyword>
<evidence type="ECO:0000256" key="9">
    <source>
        <dbReference type="ARBA" id="ARBA00041103"/>
    </source>
</evidence>
<feature type="transmembrane region" description="Helical" evidence="10">
    <location>
        <begin position="53"/>
        <end position="71"/>
    </location>
</feature>
<dbReference type="Proteomes" id="UP000186594">
    <property type="component" value="Unassembled WGS sequence"/>
</dbReference>
<organism evidence="11 12">
    <name type="scientific">Neolecta irregularis (strain DAH-3)</name>
    <dbReference type="NCBI Taxonomy" id="1198029"/>
    <lineage>
        <taxon>Eukaryota</taxon>
        <taxon>Fungi</taxon>
        <taxon>Dikarya</taxon>
        <taxon>Ascomycota</taxon>
        <taxon>Taphrinomycotina</taxon>
        <taxon>Neolectales</taxon>
        <taxon>Neolectaceae</taxon>
        <taxon>Neolecta</taxon>
    </lineage>
</organism>
<feature type="transmembrane region" description="Helical" evidence="10">
    <location>
        <begin position="186"/>
        <end position="205"/>
    </location>
</feature>
<dbReference type="GO" id="GO:0005459">
    <property type="term" value="F:UDP-galactose transmembrane transporter activity"/>
    <property type="evidence" value="ECO:0007669"/>
    <property type="project" value="TreeGrafter"/>
</dbReference>
<dbReference type="GO" id="GO:0005789">
    <property type="term" value="C:endoplasmic reticulum membrane"/>
    <property type="evidence" value="ECO:0007669"/>
    <property type="project" value="UniProtKB-SubCell"/>
</dbReference>
<dbReference type="PANTHER" id="PTHR10778:SF10">
    <property type="entry name" value="SOLUTE CARRIER FAMILY 35 MEMBER B1"/>
    <property type="match status" value="1"/>
</dbReference>
<dbReference type="PANTHER" id="PTHR10778">
    <property type="entry name" value="SOLUTE CARRIER FAMILY 35 MEMBER B"/>
    <property type="match status" value="1"/>
</dbReference>
<evidence type="ECO:0000256" key="10">
    <source>
        <dbReference type="SAM" id="Phobius"/>
    </source>
</evidence>
<feature type="transmembrane region" description="Helical" evidence="10">
    <location>
        <begin position="26"/>
        <end position="47"/>
    </location>
</feature>
<evidence type="ECO:0000256" key="1">
    <source>
        <dbReference type="ARBA" id="ARBA00004477"/>
    </source>
</evidence>
<evidence type="ECO:0000256" key="5">
    <source>
        <dbReference type="ARBA" id="ARBA00022692"/>
    </source>
</evidence>
<feature type="transmembrane region" description="Helical" evidence="10">
    <location>
        <begin position="92"/>
        <end position="111"/>
    </location>
</feature>
<keyword evidence="12" id="KW-1185">Reference proteome</keyword>
<accession>A0A1U7LPY4</accession>
<evidence type="ECO:0000256" key="3">
    <source>
        <dbReference type="ARBA" id="ARBA00022448"/>
    </source>
</evidence>
<dbReference type="InterPro" id="IPR037185">
    <property type="entry name" value="EmrE-like"/>
</dbReference>
<evidence type="ECO:0000256" key="8">
    <source>
        <dbReference type="ARBA" id="ARBA00023136"/>
    </source>
</evidence>
<proteinExistence type="inferred from homology"/>
<evidence type="ECO:0000256" key="7">
    <source>
        <dbReference type="ARBA" id="ARBA00022989"/>
    </source>
</evidence>
<feature type="transmembrane region" description="Helical" evidence="10">
    <location>
        <begin position="160"/>
        <end position="180"/>
    </location>
</feature>
<sequence>MILGKSCKLIPVMLMHWVLYRRKFQWFKYLSVAIITTGVSLFMFLHPKKDGKGASASSLWGLSLLALNLIMDGSTNSSQDHIFQEYKVTGQQMMFSMNFMSVILHCAYLSLNPFISEFSSAVSFIQAHPAIIQYILLFGLCGAIGQIFIFYTLENYGSVSLVTVTVTRKLGTMVLSVFWFGHRLSFGQWMAVGMVFAGIVLEEYIKKLDKVRKMADKAKSDIPLGEGRKGSV</sequence>
<dbReference type="STRING" id="1198029.A0A1U7LPY4"/>
<name>A0A1U7LPY4_NEOID</name>
<keyword evidence="5 10" id="KW-0812">Transmembrane</keyword>
<dbReference type="AlphaFoldDB" id="A0A1U7LPY4"/>
<dbReference type="OrthoDB" id="1601at2759"/>
<evidence type="ECO:0000313" key="11">
    <source>
        <dbReference type="EMBL" id="OLL24581.1"/>
    </source>
</evidence>
<dbReference type="OMA" id="DFMFWTN"/>
<keyword evidence="6" id="KW-0256">Endoplasmic reticulum</keyword>
<keyword evidence="3" id="KW-0813">Transport</keyword>
<feature type="transmembrane region" description="Helical" evidence="10">
    <location>
        <begin position="131"/>
        <end position="153"/>
    </location>
</feature>
<comment type="caution">
    <text evidence="11">The sequence shown here is derived from an EMBL/GenBank/DDBJ whole genome shotgun (WGS) entry which is preliminary data.</text>
</comment>
<keyword evidence="8 10" id="KW-0472">Membrane</keyword>
<evidence type="ECO:0000256" key="6">
    <source>
        <dbReference type="ARBA" id="ARBA00022824"/>
    </source>
</evidence>
<dbReference type="GO" id="GO:0000139">
    <property type="term" value="C:Golgi membrane"/>
    <property type="evidence" value="ECO:0007669"/>
    <property type="project" value="TreeGrafter"/>
</dbReference>
<reference evidence="11 12" key="1">
    <citation type="submission" date="2016-04" db="EMBL/GenBank/DDBJ databases">
        <title>Evolutionary innovation and constraint leading to complex multicellularity in the Ascomycota.</title>
        <authorList>
            <person name="Cisse O."/>
            <person name="Nguyen A."/>
            <person name="Hewitt D.A."/>
            <person name="Jedd G."/>
            <person name="Stajich J.E."/>
        </authorList>
    </citation>
    <scope>NUCLEOTIDE SEQUENCE [LARGE SCALE GENOMIC DNA]</scope>
    <source>
        <strain evidence="11 12">DAH-3</strain>
    </source>
</reference>
<dbReference type="EMBL" id="LXFE01000723">
    <property type="protein sequence ID" value="OLL24581.1"/>
    <property type="molecule type" value="Genomic_DNA"/>
</dbReference>
<dbReference type="Pfam" id="PF08449">
    <property type="entry name" value="UAA"/>
    <property type="match status" value="1"/>
</dbReference>
<evidence type="ECO:0000313" key="12">
    <source>
        <dbReference type="Proteomes" id="UP000186594"/>
    </source>
</evidence>
<protein>
    <recommendedName>
        <fullName evidence="9">UDP-galactose transporter homolog 1</fullName>
    </recommendedName>
</protein>